<dbReference type="RefSeq" id="XP_013904492.1">
    <property type="nucleotide sequence ID" value="XM_014049038.1"/>
</dbReference>
<keyword evidence="2" id="KW-1185">Reference proteome</keyword>
<dbReference type="KEGG" id="mng:MNEG_2482"/>
<gene>
    <name evidence="1" type="ORF">MNEG_2482</name>
</gene>
<accession>A0A0D2K4S8</accession>
<dbReference type="Proteomes" id="UP000054498">
    <property type="component" value="Unassembled WGS sequence"/>
</dbReference>
<proteinExistence type="predicted"/>
<name>A0A0D2K4S8_9CHLO</name>
<evidence type="ECO:0000313" key="1">
    <source>
        <dbReference type="EMBL" id="KIZ05473.1"/>
    </source>
</evidence>
<evidence type="ECO:0000313" key="2">
    <source>
        <dbReference type="Proteomes" id="UP000054498"/>
    </source>
</evidence>
<dbReference type="GeneID" id="25735360"/>
<reference evidence="1 2" key="1">
    <citation type="journal article" date="2013" name="BMC Genomics">
        <title>Reconstruction of the lipid metabolism for the microalga Monoraphidium neglectum from its genome sequence reveals characteristics suitable for biofuel production.</title>
        <authorList>
            <person name="Bogen C."/>
            <person name="Al-Dilaimi A."/>
            <person name="Albersmeier A."/>
            <person name="Wichmann J."/>
            <person name="Grundmann M."/>
            <person name="Rupp O."/>
            <person name="Lauersen K.J."/>
            <person name="Blifernez-Klassen O."/>
            <person name="Kalinowski J."/>
            <person name="Goesmann A."/>
            <person name="Mussgnug J.H."/>
            <person name="Kruse O."/>
        </authorList>
    </citation>
    <scope>NUCLEOTIDE SEQUENCE [LARGE SCALE GENOMIC DNA]</scope>
    <source>
        <strain evidence="1 2">SAG 48.87</strain>
    </source>
</reference>
<sequence>MGPLIEVAAGRGAAAGFRSKDIWVLASCALEALERSMWVVFAAAEVAYMASGPAAGAGVEEREPLALFLHPGSAATLTAMLRGALEAATRSGDRDGNSGVAVSEAAGLLFAAAMAPPGQERTQWCREAVAAELPSLLLRAAVQLSTQLDDPAAAARAASAACVMAYAADNECLAVDTQDERREWAPGGEPLSGTRAAALSALVACAGSSCSEAAMQAAAGALHTCQESSGCAADLAAHPGAATALVGALLRCAAAARAAGLGGSYGSMRMAGGTGAAGLLLSMVAAAACEDDAEATAAAKRQSRCVDATVGGNENDNIEESHAAAEAALLRLVAAGGQGGLLAADAEAALGFLRRREAPPPLAGPGALVLTDGRRCLACGKGRGGGVTLRRCSGCMAEGVYYCSVEW</sequence>
<dbReference type="EMBL" id="KK100501">
    <property type="protein sequence ID" value="KIZ05473.1"/>
    <property type="molecule type" value="Genomic_DNA"/>
</dbReference>
<protein>
    <submittedName>
        <fullName evidence="1">Uncharacterized protein</fullName>
    </submittedName>
</protein>
<dbReference type="AlphaFoldDB" id="A0A0D2K4S8"/>
<organism evidence="1 2">
    <name type="scientific">Monoraphidium neglectum</name>
    <dbReference type="NCBI Taxonomy" id="145388"/>
    <lineage>
        <taxon>Eukaryota</taxon>
        <taxon>Viridiplantae</taxon>
        <taxon>Chlorophyta</taxon>
        <taxon>core chlorophytes</taxon>
        <taxon>Chlorophyceae</taxon>
        <taxon>CS clade</taxon>
        <taxon>Sphaeropleales</taxon>
        <taxon>Selenastraceae</taxon>
        <taxon>Monoraphidium</taxon>
    </lineage>
</organism>